<dbReference type="InParanoid" id="K2SEN7"/>
<dbReference type="EMBL" id="AHHD01000306">
    <property type="protein sequence ID" value="EKG15310.1"/>
    <property type="molecule type" value="Genomic_DNA"/>
</dbReference>
<comment type="caution">
    <text evidence="1">The sequence shown here is derived from an EMBL/GenBank/DDBJ whole genome shotgun (WGS) entry which is preliminary data.</text>
</comment>
<feature type="non-terminal residue" evidence="1">
    <location>
        <position position="1"/>
    </location>
</feature>
<evidence type="ECO:0000313" key="1">
    <source>
        <dbReference type="EMBL" id="EKG15310.1"/>
    </source>
</evidence>
<organism evidence="1 2">
    <name type="scientific">Macrophomina phaseolina (strain MS6)</name>
    <name type="common">Charcoal rot fungus</name>
    <dbReference type="NCBI Taxonomy" id="1126212"/>
    <lineage>
        <taxon>Eukaryota</taxon>
        <taxon>Fungi</taxon>
        <taxon>Dikarya</taxon>
        <taxon>Ascomycota</taxon>
        <taxon>Pezizomycotina</taxon>
        <taxon>Dothideomycetes</taxon>
        <taxon>Dothideomycetes incertae sedis</taxon>
        <taxon>Botryosphaeriales</taxon>
        <taxon>Botryosphaeriaceae</taxon>
        <taxon>Macrophomina</taxon>
    </lineage>
</organism>
<accession>K2SEN7</accession>
<dbReference type="AlphaFoldDB" id="K2SEN7"/>
<reference evidence="1 2" key="1">
    <citation type="journal article" date="2012" name="BMC Genomics">
        <title>Tools to kill: Genome of one of the most destructive plant pathogenic fungi Macrophomina phaseolina.</title>
        <authorList>
            <person name="Islam M.S."/>
            <person name="Haque M.S."/>
            <person name="Islam M.M."/>
            <person name="Emdad E.M."/>
            <person name="Halim A."/>
            <person name="Hossen Q.M.M."/>
            <person name="Hossain M.Z."/>
            <person name="Ahmed B."/>
            <person name="Rahim S."/>
            <person name="Rahman M.S."/>
            <person name="Alam M.M."/>
            <person name="Hou S."/>
            <person name="Wan X."/>
            <person name="Saito J.A."/>
            <person name="Alam M."/>
        </authorList>
    </citation>
    <scope>NUCLEOTIDE SEQUENCE [LARGE SCALE GENOMIC DNA]</scope>
    <source>
        <strain evidence="1 2">MS6</strain>
    </source>
</reference>
<dbReference type="HOGENOM" id="CLU_1810749_0_0_1"/>
<gene>
    <name evidence="1" type="ORF">MPH_07499</name>
</gene>
<protein>
    <submittedName>
        <fullName evidence="1">Uncharacterized protein</fullName>
    </submittedName>
</protein>
<dbReference type="Proteomes" id="UP000007129">
    <property type="component" value="Unassembled WGS sequence"/>
</dbReference>
<proteinExistence type="predicted"/>
<name>K2SEN7_MACPH</name>
<sequence length="143" mass="15436">ISNKTARITQEGSEPSRLTELMMSMLVRAILLLVVEKVALSTLECPVRQRGGLQSLRLSQNNHVGIVVLAGITILCTDDLDRTRIVCGGVHTAEGDLLVIDTSENMKILRLRLICRKGVAGTDNTGIIRAGTSPSHNMSSSGW</sequence>
<dbReference type="VEuPathDB" id="FungiDB:MPH_07499"/>
<evidence type="ECO:0000313" key="2">
    <source>
        <dbReference type="Proteomes" id="UP000007129"/>
    </source>
</evidence>